<sequence length="500" mass="54417">MARDDPDGAWATERRASSEDEVRSLLSDDSEASDIVVHKRPSPMPQPPRRQSSFAQYRPDGTPRTPNRVRFEMEPPGNPYVEANGHSDGSWLEEEDYMSSNGHTGRRNSETQRLPLLTDIEAPSVTLATDPDFDPEELLSRPKSNMQSAFMNMANSIIGAGIIGQPYAFRQAGLFTGIVLLIGLTLTVDWTIRLIVINSKLSGANSFQATVEHCFGKPGLIAISIAQWALQAKNLSTSYGEGANRTQLAKASTLALVSMLVIIITIITQGARVPADLRGQLRGSLLINDGVFQAIGVISFAFVCHHNSLLIYGSLKKPTLDRFAVVTHYSTGISMVACLIMALSGYLTFGDKTQGNVLNNFPTDNVMVNIARFCFGLNMLTTLPLEAFVCREVMTHYYFPDEPFNPQRHLIFSTSLVVSAMGLSLFTCDLGAVFELIGATSACALAYILPPLCYIKLSTRSWKTFAAMACVVFGCVVLSISLLLAVAKIIRNDGAPVTCG</sequence>
<keyword evidence="2" id="KW-1185">Reference proteome</keyword>
<protein>
    <submittedName>
        <fullName evidence="1">Uncharacterized protein</fullName>
    </submittedName>
</protein>
<evidence type="ECO:0000313" key="2">
    <source>
        <dbReference type="Proteomes" id="UP001186974"/>
    </source>
</evidence>
<gene>
    <name evidence="1" type="ORF">LTS18_000057</name>
</gene>
<dbReference type="EMBL" id="JAWDJW010006334">
    <property type="protein sequence ID" value="KAK3065580.1"/>
    <property type="molecule type" value="Genomic_DNA"/>
</dbReference>
<organism evidence="1 2">
    <name type="scientific">Coniosporium uncinatum</name>
    <dbReference type="NCBI Taxonomy" id="93489"/>
    <lineage>
        <taxon>Eukaryota</taxon>
        <taxon>Fungi</taxon>
        <taxon>Dikarya</taxon>
        <taxon>Ascomycota</taxon>
        <taxon>Pezizomycotina</taxon>
        <taxon>Dothideomycetes</taxon>
        <taxon>Dothideomycetes incertae sedis</taxon>
        <taxon>Coniosporium</taxon>
    </lineage>
</organism>
<name>A0ACC3DDU3_9PEZI</name>
<proteinExistence type="predicted"/>
<reference evidence="1" key="1">
    <citation type="submission" date="2024-09" db="EMBL/GenBank/DDBJ databases">
        <title>Black Yeasts Isolated from many extreme environments.</title>
        <authorList>
            <person name="Coleine C."/>
            <person name="Stajich J.E."/>
            <person name="Selbmann L."/>
        </authorList>
    </citation>
    <scope>NUCLEOTIDE SEQUENCE</scope>
    <source>
        <strain evidence="1">CCFEE 5737</strain>
    </source>
</reference>
<evidence type="ECO:0000313" key="1">
    <source>
        <dbReference type="EMBL" id="KAK3065580.1"/>
    </source>
</evidence>
<dbReference type="Proteomes" id="UP001186974">
    <property type="component" value="Unassembled WGS sequence"/>
</dbReference>
<accession>A0ACC3DDU3</accession>
<comment type="caution">
    <text evidence="1">The sequence shown here is derived from an EMBL/GenBank/DDBJ whole genome shotgun (WGS) entry which is preliminary data.</text>
</comment>